<dbReference type="RefSeq" id="XP_030386121.1">
    <property type="nucleotide sequence ID" value="XM_030530261.1"/>
</dbReference>
<keyword evidence="1" id="KW-1185">Reference proteome</keyword>
<sequence>MNVDESKQELFHMVVHIKIDFEVWHHNMLKGRDVMRQISTVQMKIFENEERLINGGSAFFLRLVDRRLRDMYQRRDILIDMMKDLFEALRRHNASTQCMLSRVRMWHDDELIRDHYIALNFSTTQFLEFLEFLASRYEAEYEVKEVVVLNLHRMRNAHDVDILESCWRDCIHAGGEEFQGRFQEFFLATTRRNMMRNKEQPINSRLRSSTSCN</sequence>
<dbReference type="OrthoDB" id="7987047at2759"/>
<accession>A0A6J2UCC9</accession>
<organism evidence="1 2">
    <name type="scientific">Drosophila lebanonensis</name>
    <name type="common">Fruit fly</name>
    <name type="synonym">Scaptodrosophila lebanonensis</name>
    <dbReference type="NCBI Taxonomy" id="7225"/>
    <lineage>
        <taxon>Eukaryota</taxon>
        <taxon>Metazoa</taxon>
        <taxon>Ecdysozoa</taxon>
        <taxon>Arthropoda</taxon>
        <taxon>Hexapoda</taxon>
        <taxon>Insecta</taxon>
        <taxon>Pterygota</taxon>
        <taxon>Neoptera</taxon>
        <taxon>Endopterygota</taxon>
        <taxon>Diptera</taxon>
        <taxon>Brachycera</taxon>
        <taxon>Muscomorpha</taxon>
        <taxon>Ephydroidea</taxon>
        <taxon>Drosophilidae</taxon>
        <taxon>Scaptodrosophila</taxon>
    </lineage>
</organism>
<protein>
    <submittedName>
        <fullName evidence="2">Uncharacterized protein LOC115632961</fullName>
    </submittedName>
</protein>
<proteinExistence type="predicted"/>
<dbReference type="AlphaFoldDB" id="A0A6J2UCC9"/>
<dbReference type="GeneID" id="115632961"/>
<reference evidence="2" key="1">
    <citation type="submission" date="2025-08" db="UniProtKB">
        <authorList>
            <consortium name="RefSeq"/>
        </authorList>
    </citation>
    <scope>IDENTIFICATION</scope>
    <source>
        <strain evidence="2">11010-0011.00</strain>
        <tissue evidence="2">Whole body</tissue>
    </source>
</reference>
<name>A0A6J2UCC9_DROLE</name>
<evidence type="ECO:0000313" key="1">
    <source>
        <dbReference type="Proteomes" id="UP000504634"/>
    </source>
</evidence>
<dbReference type="Proteomes" id="UP000504634">
    <property type="component" value="Unplaced"/>
</dbReference>
<evidence type="ECO:0000313" key="2">
    <source>
        <dbReference type="RefSeq" id="XP_030386121.1"/>
    </source>
</evidence>
<gene>
    <name evidence="2" type="primary">LOC115632961</name>
</gene>